<feature type="site" description="Transition state stabilizer" evidence="10">
    <location>
        <position position="409"/>
    </location>
</feature>
<dbReference type="SUPFAM" id="SSF55486">
    <property type="entry name" value="Metalloproteases ('zincins'), catalytic domain"/>
    <property type="match status" value="1"/>
</dbReference>
<evidence type="ECO:0000256" key="3">
    <source>
        <dbReference type="ARBA" id="ARBA00022670"/>
    </source>
</evidence>
<keyword evidence="6 9" id="KW-0862">Zinc</keyword>
<dbReference type="FunFam" id="1.10.390.10:FF:000001">
    <property type="entry name" value="Aminopeptidase"/>
    <property type="match status" value="1"/>
</dbReference>
<dbReference type="PANTHER" id="PTHR11533">
    <property type="entry name" value="PROTEASE M1 ZINC METALLOPROTEASE"/>
    <property type="match status" value="1"/>
</dbReference>
<evidence type="ECO:0000256" key="8">
    <source>
        <dbReference type="PIRSR" id="PIRSR634016-1"/>
    </source>
</evidence>
<keyword evidence="4 9" id="KW-0479">Metal-binding</keyword>
<dbReference type="InterPro" id="IPR050344">
    <property type="entry name" value="Peptidase_M1_aminopeptidases"/>
</dbReference>
<feature type="domain" description="ERAP1-like C-terminal" evidence="13">
    <location>
        <begin position="551"/>
        <end position="878"/>
    </location>
</feature>
<feature type="binding site" evidence="9">
    <location>
        <position position="346"/>
    </location>
    <ligand>
        <name>Zn(2+)</name>
        <dbReference type="ChEBI" id="CHEBI:29105"/>
        <note>catalytic</note>
    </ligand>
</feature>
<dbReference type="InterPro" id="IPR034016">
    <property type="entry name" value="M1_APN-typ"/>
</dbReference>
<evidence type="ECO:0000256" key="9">
    <source>
        <dbReference type="PIRSR" id="PIRSR634016-3"/>
    </source>
</evidence>
<comment type="similarity">
    <text evidence="1 11">Belongs to the peptidase M1 family.</text>
</comment>
<dbReference type="EC" id="3.4.11.-" evidence="11"/>
<dbReference type="InterPro" id="IPR024571">
    <property type="entry name" value="ERAP1-like_C_dom"/>
</dbReference>
<dbReference type="RefSeq" id="XP_015466292.1">
    <property type="nucleotide sequence ID" value="XM_015612859.1"/>
</dbReference>
<comment type="caution">
    <text evidence="15">The sequence shown here is derived from an EMBL/GenBank/DDBJ whole genome shotgun (WGS) entry which is preliminary data.</text>
</comment>
<dbReference type="Gene3D" id="2.60.40.1910">
    <property type="match status" value="1"/>
</dbReference>
<dbReference type="Gene3D" id="1.25.50.20">
    <property type="match status" value="1"/>
</dbReference>
<dbReference type="AlphaFoldDB" id="A0A0V1PVB5"/>
<dbReference type="GO" id="GO:0006508">
    <property type="term" value="P:proteolysis"/>
    <property type="evidence" value="ECO:0007669"/>
    <property type="project" value="UniProtKB-KW"/>
</dbReference>
<keyword evidence="16" id="KW-1185">Reference proteome</keyword>
<evidence type="ECO:0000313" key="15">
    <source>
        <dbReference type="EMBL" id="KSA00190.1"/>
    </source>
</evidence>
<dbReference type="GO" id="GO:0008270">
    <property type="term" value="F:zinc ion binding"/>
    <property type="evidence" value="ECO:0007669"/>
    <property type="project" value="UniProtKB-UniRule"/>
</dbReference>
<dbReference type="GO" id="GO:0043171">
    <property type="term" value="P:peptide catabolic process"/>
    <property type="evidence" value="ECO:0007669"/>
    <property type="project" value="TreeGrafter"/>
</dbReference>
<dbReference type="InterPro" id="IPR045357">
    <property type="entry name" value="Aminopeptidase_N-like_N"/>
</dbReference>
<feature type="domain" description="Peptidase M1 membrane alanine aminopeptidase" evidence="12">
    <location>
        <begin position="253"/>
        <end position="468"/>
    </location>
</feature>
<dbReference type="PANTHER" id="PTHR11533:SF171">
    <property type="entry name" value="AMINOPEPTIDASE"/>
    <property type="match status" value="1"/>
</dbReference>
<evidence type="ECO:0000256" key="4">
    <source>
        <dbReference type="ARBA" id="ARBA00022723"/>
    </source>
</evidence>
<dbReference type="Pfam" id="PF01433">
    <property type="entry name" value="Peptidase_M1"/>
    <property type="match status" value="1"/>
</dbReference>
<dbReference type="EMBL" id="LMYN01000098">
    <property type="protein sequence ID" value="KSA00190.1"/>
    <property type="molecule type" value="Genomic_DNA"/>
</dbReference>
<dbReference type="SUPFAM" id="SSF63737">
    <property type="entry name" value="Leukotriene A4 hydrolase N-terminal domain"/>
    <property type="match status" value="1"/>
</dbReference>
<dbReference type="Proteomes" id="UP000054251">
    <property type="component" value="Unassembled WGS sequence"/>
</dbReference>
<dbReference type="Gene3D" id="2.60.40.1730">
    <property type="entry name" value="tricorn interacting facor f3 domain"/>
    <property type="match status" value="1"/>
</dbReference>
<dbReference type="GO" id="GO:0042277">
    <property type="term" value="F:peptide binding"/>
    <property type="evidence" value="ECO:0007669"/>
    <property type="project" value="TreeGrafter"/>
</dbReference>
<keyword evidence="5 11" id="KW-0378">Hydrolase</keyword>
<comment type="cofactor">
    <cofactor evidence="9 11">
        <name>Zn(2+)</name>
        <dbReference type="ChEBI" id="CHEBI:29105"/>
    </cofactor>
    <text evidence="9 11">Binds 1 zinc ion per subunit.</text>
</comment>
<dbReference type="GO" id="GO:0070006">
    <property type="term" value="F:metalloaminopeptidase activity"/>
    <property type="evidence" value="ECO:0007669"/>
    <property type="project" value="TreeGrafter"/>
</dbReference>
<protein>
    <recommendedName>
        <fullName evidence="11">Aminopeptidase</fullName>
        <ecNumber evidence="11">3.4.11.-</ecNumber>
    </recommendedName>
</protein>
<feature type="binding site" evidence="9">
    <location>
        <position position="323"/>
    </location>
    <ligand>
        <name>Zn(2+)</name>
        <dbReference type="ChEBI" id="CHEBI:29105"/>
        <note>catalytic</note>
    </ligand>
</feature>
<accession>A0A0V1PVB5</accession>
<name>A0A0V1PVB5_9ASCO</name>
<dbReference type="GO" id="GO:0005737">
    <property type="term" value="C:cytoplasm"/>
    <property type="evidence" value="ECO:0007669"/>
    <property type="project" value="TreeGrafter"/>
</dbReference>
<evidence type="ECO:0000313" key="16">
    <source>
        <dbReference type="Proteomes" id="UP000054251"/>
    </source>
</evidence>
<evidence type="ECO:0000259" key="12">
    <source>
        <dbReference type="Pfam" id="PF01433"/>
    </source>
</evidence>
<dbReference type="CDD" id="cd09601">
    <property type="entry name" value="M1_APN-Q_like"/>
    <property type="match status" value="1"/>
</dbReference>
<evidence type="ECO:0000256" key="2">
    <source>
        <dbReference type="ARBA" id="ARBA00022438"/>
    </source>
</evidence>
<reference evidence="15 16" key="1">
    <citation type="submission" date="2015-11" db="EMBL/GenBank/DDBJ databases">
        <title>The genome of Debaryomyces fabryi.</title>
        <authorList>
            <person name="Tafer H."/>
            <person name="Lopandic K."/>
        </authorList>
    </citation>
    <scope>NUCLEOTIDE SEQUENCE [LARGE SCALE GENOMIC DNA]</scope>
    <source>
        <strain evidence="15 16">CBS 789</strain>
    </source>
</reference>
<evidence type="ECO:0000256" key="6">
    <source>
        <dbReference type="ARBA" id="ARBA00022833"/>
    </source>
</evidence>
<sequence length="903" mass="103147">MCSSDKKPYYEALPTSLKPYHYDVSISNINVEKETFEGKVVIYLRIVEETNELHLNYRDLSVSQDKIDIAIYCNDSNKNIGVDSIQEFSDKEYFIIKFAEIVKPADSSELVVTLNYDAVIQTNMAGFYKSGYKENGVEKIMLSTQFEATDARRAFPCLDEPGLKATFSVDLVVSLEWTILGNMPILEEKPAGTNLKTVKFEKTPIMSTYLLAWACGEFEYIESFTEGTYQNDKPLPVRIYTTKGYKQEAELASEIAPKIIDYFSKIFEIKYPLPKLDLIAVHSFSHNAMENWGLITYRSTALLYSESKSDPSYKQKVAYVVAHELAHQWFGNLVTMKWWDELWLNEGFATWVGFAAVDYLFPEWDIFSGFVSESLQQALNLDGLRNSHPIEVPVVDALDIDQVFDAISYLKGASTILMISNSLGTEVFLKGVAKYLNKNKFGNATSHDLWSSISEVSGRPVNDMMESWIKKIGFPIVNVDLDYATKQLTIKQSRFLNSGDLKDEENHTKWWIPLNFSNGPSASDKLSLEPNEISPGSSSITINDFPVTNDFFKLNKDTTGAYRVNYSPQVMEQNILPFFKKLSGKDKVGVIADVASIAVSGDKFTSTTTLFKLIQSVIDSDAIGDEYVVWLELGKRLDHILVTFTGIDEQISRGLKNFAKSVYKKMSIIFLNELEKNKIDDSQFLRSKLRAEILGKAGLLSIVEIEDYALTLFNEWKNGNFIHPSLRAFVFSTIVSSERLIDSEKFELILKEVTHPTSLDSREIALESLGHVNDKELSQKLIGYLIEPDIVPTMDSHFLGRSLSTNATTKDEFWKFFKENYNEFYKLMSTNMVVLDRFIKITLKNYQSMEMYNEIKTFFSEKDVHGFERSYKQVLDNILINSSWVERDVNKVKEWLQENNYIN</sequence>
<evidence type="ECO:0000256" key="10">
    <source>
        <dbReference type="PIRSR" id="PIRSR634016-4"/>
    </source>
</evidence>
<evidence type="ECO:0000259" key="13">
    <source>
        <dbReference type="Pfam" id="PF11838"/>
    </source>
</evidence>
<dbReference type="Pfam" id="PF17900">
    <property type="entry name" value="Peptidase_M1_N"/>
    <property type="match status" value="1"/>
</dbReference>
<dbReference type="PRINTS" id="PR00756">
    <property type="entry name" value="ALADIPTASE"/>
</dbReference>
<dbReference type="Pfam" id="PF11838">
    <property type="entry name" value="ERAP1_C"/>
    <property type="match status" value="1"/>
</dbReference>
<feature type="binding site" evidence="9">
    <location>
        <position position="327"/>
    </location>
    <ligand>
        <name>Zn(2+)</name>
        <dbReference type="ChEBI" id="CHEBI:29105"/>
        <note>catalytic</note>
    </ligand>
</feature>
<keyword evidence="3 11" id="KW-0645">Protease</keyword>
<dbReference type="GeneID" id="26841039"/>
<evidence type="ECO:0000256" key="5">
    <source>
        <dbReference type="ARBA" id="ARBA00022801"/>
    </source>
</evidence>
<evidence type="ECO:0000256" key="1">
    <source>
        <dbReference type="ARBA" id="ARBA00010136"/>
    </source>
</evidence>
<organism evidence="15 16">
    <name type="scientific">Debaryomyces fabryi</name>
    <dbReference type="NCBI Taxonomy" id="58627"/>
    <lineage>
        <taxon>Eukaryota</taxon>
        <taxon>Fungi</taxon>
        <taxon>Dikarya</taxon>
        <taxon>Ascomycota</taxon>
        <taxon>Saccharomycotina</taxon>
        <taxon>Pichiomycetes</taxon>
        <taxon>Debaryomycetaceae</taxon>
        <taxon>Debaryomyces</taxon>
    </lineage>
</organism>
<dbReference type="GO" id="GO:0016020">
    <property type="term" value="C:membrane"/>
    <property type="evidence" value="ECO:0007669"/>
    <property type="project" value="TreeGrafter"/>
</dbReference>
<feature type="active site" description="Proton acceptor" evidence="8">
    <location>
        <position position="324"/>
    </location>
</feature>
<dbReference type="InterPro" id="IPR014782">
    <property type="entry name" value="Peptidase_M1_dom"/>
</dbReference>
<dbReference type="OrthoDB" id="10031169at2759"/>
<evidence type="ECO:0000256" key="7">
    <source>
        <dbReference type="ARBA" id="ARBA00023049"/>
    </source>
</evidence>
<evidence type="ECO:0000259" key="14">
    <source>
        <dbReference type="Pfam" id="PF17900"/>
    </source>
</evidence>
<keyword evidence="2 11" id="KW-0031">Aminopeptidase</keyword>
<keyword evidence="7 11" id="KW-0482">Metalloprotease</keyword>
<evidence type="ECO:0000256" key="11">
    <source>
        <dbReference type="RuleBase" id="RU364040"/>
    </source>
</evidence>
<dbReference type="InterPro" id="IPR042097">
    <property type="entry name" value="Aminopeptidase_N-like_N_sf"/>
</dbReference>
<proteinExistence type="inferred from homology"/>
<dbReference type="Gene3D" id="1.10.390.10">
    <property type="entry name" value="Neutral Protease Domain 2"/>
    <property type="match status" value="1"/>
</dbReference>
<dbReference type="InterPro" id="IPR027268">
    <property type="entry name" value="Peptidase_M4/M1_CTD_sf"/>
</dbReference>
<feature type="domain" description="Aminopeptidase N-like N-terminal" evidence="14">
    <location>
        <begin position="18"/>
        <end position="210"/>
    </location>
</feature>
<dbReference type="InterPro" id="IPR001930">
    <property type="entry name" value="Peptidase_M1"/>
</dbReference>
<gene>
    <name evidence="15" type="ORF">AC631_04030</name>
</gene>